<reference evidence="1" key="1">
    <citation type="submission" date="2022-08" db="EMBL/GenBank/DDBJ databases">
        <authorList>
            <person name="Kallberg Y."/>
            <person name="Tangrot J."/>
            <person name="Rosling A."/>
        </authorList>
    </citation>
    <scope>NUCLEOTIDE SEQUENCE</scope>
    <source>
        <strain evidence="1">Wild A</strain>
    </source>
</reference>
<dbReference type="Proteomes" id="UP001153678">
    <property type="component" value="Unassembled WGS sequence"/>
</dbReference>
<proteinExistence type="predicted"/>
<dbReference type="AlphaFoldDB" id="A0A9W4SIH9"/>
<dbReference type="Gene3D" id="3.80.10.10">
    <property type="entry name" value="Ribonuclease Inhibitor"/>
    <property type="match status" value="1"/>
</dbReference>
<sequence length="473" mass="54164">MTIIFPTDAKDSSNQSIYHPSKGSPIFDYIGCIRELHFDAKLFVANSTFAHKNIWMPSYKHTNTMSEVLCCSIINYFVKYLCEHCNRLTILEINPYIQDNKKPVFDPIEMLTSFPNERNLSGLKKLYCTSPGHAGAELTLKDNPKLTQLYTTFSKSVLNLELIHNNKIISLEQAKSLSSLISSQRKLKNIILSEEDVIVGFPRIGNAKVFGWYNVVLNSLSSHKEWLEKLEFTYLSFEHIDEVALRSLCSLKNLKRLRINKCRFLGSRLQLWTKSLTNLEVFEYKAVTYPQLYVAVDLLNAVFQSSSTNLKKLVLCYKRDHDQGFQSIKQIPLYLGSLNHLELPKLFPRELIFIFKSCTELIYFSTELLDDGELGKYLKSISTIVPNSVQKIQFKIQFKDTPISVETLKEFLQGCVNNDGKLETLEITGNYNFKVARGDTPEQGVGKPRDPIPNSKNSFNIKVTQCVTFQILD</sequence>
<dbReference type="EMBL" id="CAMKVN010000683">
    <property type="protein sequence ID" value="CAI2170309.1"/>
    <property type="molecule type" value="Genomic_DNA"/>
</dbReference>
<dbReference type="SUPFAM" id="SSF52047">
    <property type="entry name" value="RNI-like"/>
    <property type="match status" value="1"/>
</dbReference>
<keyword evidence="2" id="KW-1185">Reference proteome</keyword>
<dbReference type="InterPro" id="IPR032675">
    <property type="entry name" value="LRR_dom_sf"/>
</dbReference>
<evidence type="ECO:0000313" key="1">
    <source>
        <dbReference type="EMBL" id="CAI2170309.1"/>
    </source>
</evidence>
<dbReference type="OrthoDB" id="2317767at2759"/>
<comment type="caution">
    <text evidence="1">The sequence shown here is derived from an EMBL/GenBank/DDBJ whole genome shotgun (WGS) entry which is preliminary data.</text>
</comment>
<accession>A0A9W4SIH9</accession>
<organism evidence="1 2">
    <name type="scientific">Funneliformis geosporum</name>
    <dbReference type="NCBI Taxonomy" id="1117311"/>
    <lineage>
        <taxon>Eukaryota</taxon>
        <taxon>Fungi</taxon>
        <taxon>Fungi incertae sedis</taxon>
        <taxon>Mucoromycota</taxon>
        <taxon>Glomeromycotina</taxon>
        <taxon>Glomeromycetes</taxon>
        <taxon>Glomerales</taxon>
        <taxon>Glomeraceae</taxon>
        <taxon>Funneliformis</taxon>
    </lineage>
</organism>
<gene>
    <name evidence="1" type="ORF">FWILDA_LOCUS4516</name>
</gene>
<evidence type="ECO:0000313" key="2">
    <source>
        <dbReference type="Proteomes" id="UP001153678"/>
    </source>
</evidence>
<protein>
    <submittedName>
        <fullName evidence="1">4006_t:CDS:1</fullName>
    </submittedName>
</protein>
<name>A0A9W4SIH9_9GLOM</name>